<keyword evidence="3" id="KW-1185">Reference proteome</keyword>
<feature type="region of interest" description="Disordered" evidence="1">
    <location>
        <begin position="145"/>
        <end position="166"/>
    </location>
</feature>
<organism evidence="2 3">
    <name type="scientific">Puccinia graminis f. sp. tritici (strain CRL 75-36-700-3 / race SCCL)</name>
    <name type="common">Black stem rust fungus</name>
    <dbReference type="NCBI Taxonomy" id="418459"/>
    <lineage>
        <taxon>Eukaryota</taxon>
        <taxon>Fungi</taxon>
        <taxon>Dikarya</taxon>
        <taxon>Basidiomycota</taxon>
        <taxon>Pucciniomycotina</taxon>
        <taxon>Pucciniomycetes</taxon>
        <taxon>Pucciniales</taxon>
        <taxon>Pucciniaceae</taxon>
        <taxon>Puccinia</taxon>
    </lineage>
</organism>
<protein>
    <submittedName>
        <fullName evidence="2">Uncharacterized protein</fullName>
    </submittedName>
</protein>
<dbReference type="OrthoDB" id="2508391at2759"/>
<dbReference type="GeneID" id="10528900"/>
<reference key="1">
    <citation type="submission" date="2007-01" db="EMBL/GenBank/DDBJ databases">
        <title>The Genome Sequence of Puccinia graminis f. sp. tritici Strain CRL 75-36-700-3.</title>
        <authorList>
            <consortium name="The Broad Institute Genome Sequencing Platform"/>
            <person name="Birren B."/>
            <person name="Lander E."/>
            <person name="Galagan J."/>
            <person name="Nusbaum C."/>
            <person name="Devon K."/>
            <person name="Cuomo C."/>
            <person name="Jaffe D."/>
            <person name="Butler J."/>
            <person name="Alvarez P."/>
            <person name="Gnerre S."/>
            <person name="Grabherr M."/>
            <person name="Mauceli E."/>
            <person name="Brockman W."/>
            <person name="Young S."/>
            <person name="LaButti K."/>
            <person name="Sykes S."/>
            <person name="DeCaprio D."/>
            <person name="Crawford M."/>
            <person name="Koehrsen M."/>
            <person name="Engels R."/>
            <person name="Montgomery P."/>
            <person name="Pearson M."/>
            <person name="Howarth C."/>
            <person name="Larson L."/>
            <person name="White J."/>
            <person name="Zeng Q."/>
            <person name="Kodira C."/>
            <person name="Yandava C."/>
            <person name="Alvarado L."/>
            <person name="O'Leary S."/>
            <person name="Szabo L."/>
            <person name="Dean R."/>
            <person name="Schein J."/>
        </authorList>
    </citation>
    <scope>NUCLEOTIDE SEQUENCE</scope>
    <source>
        <strain>CRL 75-36-700-3</strain>
    </source>
</reference>
<sequence length="166" mass="19563">MTIKKSQDQTVSQVSLVLKYQVFAHGQLYIAKYNLYQRRFWCDHPSETIQHTGLTFQRQYVWIVLGKLGKDVALSKYIKFCEYTPDTCYKELSRFFHKQFINNNHLFATNLDVHSLLNKYQFPCGLVVSLRDNVKRFTGHLKAQSQSSLHQEDHYETSQSETEDSE</sequence>
<dbReference type="RefSeq" id="XP_003321217.1">
    <property type="nucleotide sequence ID" value="XM_003321169.2"/>
</dbReference>
<proteinExistence type="predicted"/>
<name>E3JXM3_PUCGT</name>
<evidence type="ECO:0000313" key="3">
    <source>
        <dbReference type="Proteomes" id="UP000008783"/>
    </source>
</evidence>
<evidence type="ECO:0000313" key="2">
    <source>
        <dbReference type="EMBL" id="EFP76798.1"/>
    </source>
</evidence>
<gene>
    <name evidence="2" type="ORF">PGTG_02259</name>
</gene>
<dbReference type="HOGENOM" id="CLU_1603557_0_0_1"/>
<dbReference type="InParanoid" id="E3JXM3"/>
<accession>E3JXM3</accession>
<dbReference type="EMBL" id="DS178266">
    <property type="protein sequence ID" value="EFP76798.1"/>
    <property type="molecule type" value="Genomic_DNA"/>
</dbReference>
<reference evidence="3" key="2">
    <citation type="journal article" date="2011" name="Proc. Natl. Acad. Sci. U.S.A.">
        <title>Obligate biotrophy features unraveled by the genomic analysis of rust fungi.</title>
        <authorList>
            <person name="Duplessis S."/>
            <person name="Cuomo C.A."/>
            <person name="Lin Y.-C."/>
            <person name="Aerts A."/>
            <person name="Tisserant E."/>
            <person name="Veneault-Fourrey C."/>
            <person name="Joly D.L."/>
            <person name="Hacquard S."/>
            <person name="Amselem J."/>
            <person name="Cantarel B.L."/>
            <person name="Chiu R."/>
            <person name="Coutinho P.M."/>
            <person name="Feau N."/>
            <person name="Field M."/>
            <person name="Frey P."/>
            <person name="Gelhaye E."/>
            <person name="Goldberg J."/>
            <person name="Grabherr M.G."/>
            <person name="Kodira C.D."/>
            <person name="Kohler A."/>
            <person name="Kuees U."/>
            <person name="Lindquist E.A."/>
            <person name="Lucas S.M."/>
            <person name="Mago R."/>
            <person name="Mauceli E."/>
            <person name="Morin E."/>
            <person name="Murat C."/>
            <person name="Pangilinan J.L."/>
            <person name="Park R."/>
            <person name="Pearson M."/>
            <person name="Quesneville H."/>
            <person name="Rouhier N."/>
            <person name="Sakthikumar S."/>
            <person name="Salamov A.A."/>
            <person name="Schmutz J."/>
            <person name="Selles B."/>
            <person name="Shapiro H."/>
            <person name="Tanguay P."/>
            <person name="Tuskan G.A."/>
            <person name="Henrissat B."/>
            <person name="Van de Peer Y."/>
            <person name="Rouze P."/>
            <person name="Ellis J.G."/>
            <person name="Dodds P.N."/>
            <person name="Schein J.E."/>
            <person name="Zhong S."/>
            <person name="Hamelin R.C."/>
            <person name="Grigoriev I.V."/>
            <person name="Szabo L.J."/>
            <person name="Martin F."/>
        </authorList>
    </citation>
    <scope>NUCLEOTIDE SEQUENCE [LARGE SCALE GENOMIC DNA]</scope>
    <source>
        <strain evidence="3">CRL 75-36-700-3 / race SCCL</strain>
    </source>
</reference>
<dbReference type="Proteomes" id="UP000008783">
    <property type="component" value="Unassembled WGS sequence"/>
</dbReference>
<dbReference type="AlphaFoldDB" id="E3JXM3"/>
<dbReference type="KEGG" id="pgr:PGTG_02259"/>
<dbReference type="VEuPathDB" id="FungiDB:PGTG_02259"/>
<evidence type="ECO:0000256" key="1">
    <source>
        <dbReference type="SAM" id="MobiDB-lite"/>
    </source>
</evidence>